<evidence type="ECO:0000313" key="3">
    <source>
        <dbReference type="EMBL" id="MBS9720654.1"/>
    </source>
</evidence>
<dbReference type="Gene3D" id="3.40.50.2000">
    <property type="entry name" value="Glycogen Phosphorylase B"/>
    <property type="match status" value="2"/>
</dbReference>
<sequence length="488" mass="54657">MSRLVVVSNRVGNLSNPAQTGGLAVAISEAIKGRGGIWFGWDGVTDDSGDGSATIDTVGSVQTILNPIPAADYEAFYLGFANSVIWPLFHYRSDLVRFQQDFYEGYLRVNEQFANALMPHLKSDDLVWIHDYHFLSMGTYLRNLGCDARMGYFLHIPFPGPDLLAALPNHAGFIEDLLQYDVVGFQTSADVANFKRCVEEFTSAETDETGLIRFHDRTCVAERFPIGIDVDAFQEMAASKAEADFIHSVKLNLVAEKQMIGVDRLDYSKGIPARFQAFSQMLNRYPEMSKKVSFLQIAPPSREDIGAYAEIREELERLSGTINGTHADFDWTPIRYIHRSVSRDRLAAMLRASEVGLVTPMRDGMNLVAKEFVAAQDPEDPGVLVLSRFAGAAEEMPEALMVNPFDIDEMAEMFYQALNMPLEERKERHHALFDRIRRYDVKAWQESFLEALTSPREWAEKHAVRIADNDSVDPNAGGPQAPSGRVPT</sequence>
<dbReference type="PANTHER" id="PTHR10788">
    <property type="entry name" value="TREHALOSE-6-PHOSPHATE SYNTHASE"/>
    <property type="match status" value="1"/>
</dbReference>
<evidence type="ECO:0000256" key="1">
    <source>
        <dbReference type="ARBA" id="ARBA00008799"/>
    </source>
</evidence>
<comment type="caution">
    <text evidence="3">The sequence shown here is derived from an EMBL/GenBank/DDBJ whole genome shotgun (WGS) entry which is preliminary data.</text>
</comment>
<keyword evidence="4" id="KW-1185">Reference proteome</keyword>
<dbReference type="Pfam" id="PF00982">
    <property type="entry name" value="Glyco_transf_20"/>
    <property type="match status" value="1"/>
</dbReference>
<dbReference type="EMBL" id="JAFMNX010000001">
    <property type="protein sequence ID" value="MBS9720654.1"/>
    <property type="molecule type" value="Genomic_DNA"/>
</dbReference>
<evidence type="ECO:0000313" key="4">
    <source>
        <dbReference type="Proteomes" id="UP001297272"/>
    </source>
</evidence>
<dbReference type="Proteomes" id="UP001297272">
    <property type="component" value="Unassembled WGS sequence"/>
</dbReference>
<accession>A0ABS5RUD2</accession>
<dbReference type="SUPFAM" id="SSF53756">
    <property type="entry name" value="UDP-Glycosyltransferase/glycogen phosphorylase"/>
    <property type="match status" value="1"/>
</dbReference>
<dbReference type="PANTHER" id="PTHR10788:SF106">
    <property type="entry name" value="BCDNA.GH08860"/>
    <property type="match status" value="1"/>
</dbReference>
<evidence type="ECO:0000256" key="2">
    <source>
        <dbReference type="SAM" id="MobiDB-lite"/>
    </source>
</evidence>
<protein>
    <submittedName>
        <fullName evidence="3">Trehalose-6-phosphate synthase</fullName>
    </submittedName>
</protein>
<proteinExistence type="inferred from homology"/>
<organism evidence="3 4">
    <name type="scientific">Tianweitania aestuarii</name>
    <dbReference type="NCBI Taxonomy" id="2814886"/>
    <lineage>
        <taxon>Bacteria</taxon>
        <taxon>Pseudomonadati</taxon>
        <taxon>Pseudomonadota</taxon>
        <taxon>Alphaproteobacteria</taxon>
        <taxon>Hyphomicrobiales</taxon>
        <taxon>Phyllobacteriaceae</taxon>
        <taxon>Tianweitania</taxon>
    </lineage>
</organism>
<dbReference type="InterPro" id="IPR001830">
    <property type="entry name" value="Glyco_trans_20"/>
</dbReference>
<feature type="region of interest" description="Disordered" evidence="2">
    <location>
        <begin position="466"/>
        <end position="488"/>
    </location>
</feature>
<name>A0ABS5RUD2_9HYPH</name>
<dbReference type="CDD" id="cd03788">
    <property type="entry name" value="GT20_TPS"/>
    <property type="match status" value="1"/>
</dbReference>
<gene>
    <name evidence="3" type="ORF">JYU29_08145</name>
</gene>
<reference evidence="3 4" key="1">
    <citation type="submission" date="2021-03" db="EMBL/GenBank/DDBJ databases">
        <title>Tianweitania aestuarii sp. nov., isolated from a tidal flat.</title>
        <authorList>
            <person name="Park S."/>
            <person name="Yoon J.-H."/>
        </authorList>
    </citation>
    <scope>NUCLEOTIDE SEQUENCE [LARGE SCALE GENOMIC DNA]</scope>
    <source>
        <strain evidence="3 4">BSSL-BM11</strain>
    </source>
</reference>
<comment type="similarity">
    <text evidence="1">Belongs to the glycosyltransferase 20 family.</text>
</comment>
<dbReference type="RefSeq" id="WP_213984155.1">
    <property type="nucleotide sequence ID" value="NZ_JAFMNX010000001.1"/>
</dbReference>